<feature type="domain" description="Acyltransferase 3" evidence="2">
    <location>
        <begin position="19"/>
        <end position="371"/>
    </location>
</feature>
<feature type="transmembrane region" description="Helical" evidence="1">
    <location>
        <begin position="356"/>
        <end position="375"/>
    </location>
</feature>
<dbReference type="PANTHER" id="PTHR36927">
    <property type="entry name" value="BLR4337 PROTEIN"/>
    <property type="match status" value="1"/>
</dbReference>
<keyword evidence="3" id="KW-0808">Transferase</keyword>
<gene>
    <name evidence="3" type="ORF">KK083_30280</name>
</gene>
<dbReference type="Proteomes" id="UP001319200">
    <property type="component" value="Unassembled WGS sequence"/>
</dbReference>
<feature type="transmembrane region" description="Helical" evidence="1">
    <location>
        <begin position="182"/>
        <end position="202"/>
    </location>
</feature>
<dbReference type="InterPro" id="IPR002656">
    <property type="entry name" value="Acyl_transf_3_dom"/>
</dbReference>
<comment type="caution">
    <text evidence="3">The sequence shown here is derived from an EMBL/GenBank/DDBJ whole genome shotgun (WGS) entry which is preliminary data.</text>
</comment>
<dbReference type="RefSeq" id="WP_254169903.1">
    <property type="nucleotide sequence ID" value="NZ_JAHESF010000060.1"/>
</dbReference>
<dbReference type="AlphaFoldDB" id="A0AAP2DTT7"/>
<feature type="transmembrane region" description="Helical" evidence="1">
    <location>
        <begin position="292"/>
        <end position="309"/>
    </location>
</feature>
<keyword evidence="1" id="KW-1133">Transmembrane helix</keyword>
<feature type="transmembrane region" description="Helical" evidence="1">
    <location>
        <begin position="100"/>
        <end position="118"/>
    </location>
</feature>
<accession>A0AAP2DTT7</accession>
<dbReference type="PANTHER" id="PTHR36927:SF3">
    <property type="entry name" value="GLUCANS BIOSYNTHESIS PROTEIN C"/>
    <property type="match status" value="1"/>
</dbReference>
<evidence type="ECO:0000259" key="2">
    <source>
        <dbReference type="Pfam" id="PF01757"/>
    </source>
</evidence>
<feature type="transmembrane region" description="Helical" evidence="1">
    <location>
        <begin position="222"/>
        <end position="241"/>
    </location>
</feature>
<dbReference type="GO" id="GO:0016747">
    <property type="term" value="F:acyltransferase activity, transferring groups other than amino-acyl groups"/>
    <property type="evidence" value="ECO:0007669"/>
    <property type="project" value="InterPro"/>
</dbReference>
<feature type="transmembrane region" description="Helical" evidence="1">
    <location>
        <begin position="67"/>
        <end position="84"/>
    </location>
</feature>
<sequence>MTEVIKTERTAKSGIARRNDLDWLRLIAITILLFFHTGMLFNPWDWHIKNNEISESFRYWMVWLHEWRMPLLLFISGAGTYMALGKRTSGQYARERFKRLFIPLVFGMFVVVPPQIYFEHIKEYNSYGDFYKTVFNFVPYPQGSFSWHHLWFICYLFFYSLLALPFLVFLRSERSAAFRKKVSAVLSTPAGILLVPAVFILITQVILRSYFPDETHALIDDWAYFTFYFLFFLFGMLCYSTESLWESVGANRTYLLIASVFVLIPFYATYLHLQEIIHFPWSFEKIETTFDVLAIFVSWFCVITVIAYGQHYLNKPHPWLKHFNEGLYPFYILHQTVIIAIGYYICQLPWSIFAKFWTVSLLTLISCVAFYFVLIRPFNVMRFLFGMKVKQLTVDKDR</sequence>
<keyword evidence="1" id="KW-0472">Membrane</keyword>
<feature type="transmembrane region" description="Helical" evidence="1">
    <location>
        <begin position="330"/>
        <end position="350"/>
    </location>
</feature>
<proteinExistence type="predicted"/>
<name>A0AAP2DTT7_9BACT</name>
<dbReference type="EMBL" id="JAHESF010000060">
    <property type="protein sequence ID" value="MBT1701218.1"/>
    <property type="molecule type" value="Genomic_DNA"/>
</dbReference>
<evidence type="ECO:0000313" key="3">
    <source>
        <dbReference type="EMBL" id="MBT1701218.1"/>
    </source>
</evidence>
<feature type="transmembrane region" description="Helical" evidence="1">
    <location>
        <begin position="21"/>
        <end position="41"/>
    </location>
</feature>
<keyword evidence="1" id="KW-0812">Transmembrane</keyword>
<dbReference type="Pfam" id="PF01757">
    <property type="entry name" value="Acyl_transf_3"/>
    <property type="match status" value="1"/>
</dbReference>
<dbReference type="InterPro" id="IPR050623">
    <property type="entry name" value="Glucan_succinyl_AcylTrfase"/>
</dbReference>
<feature type="transmembrane region" description="Helical" evidence="1">
    <location>
        <begin position="150"/>
        <end position="170"/>
    </location>
</feature>
<feature type="transmembrane region" description="Helical" evidence="1">
    <location>
        <begin position="253"/>
        <end position="272"/>
    </location>
</feature>
<reference evidence="3 4" key="1">
    <citation type="submission" date="2021-05" db="EMBL/GenBank/DDBJ databases">
        <title>A Polyphasic approach of four new species of the genus Ohtaekwangia: Ohtaekwangia histidinii sp. nov., Ohtaekwangia cretensis sp. nov., Ohtaekwangia indiensis sp. nov., Ohtaekwangia reichenbachii sp. nov. from diverse environment.</title>
        <authorList>
            <person name="Octaviana S."/>
        </authorList>
    </citation>
    <scope>NUCLEOTIDE SEQUENCE [LARGE SCALE GENOMIC DNA]</scope>
    <source>
        <strain evidence="3 4">PWU4</strain>
    </source>
</reference>
<evidence type="ECO:0000256" key="1">
    <source>
        <dbReference type="SAM" id="Phobius"/>
    </source>
</evidence>
<protein>
    <submittedName>
        <fullName evidence="3">Acyltransferase family protein</fullName>
    </submittedName>
</protein>
<organism evidence="3 4">
    <name type="scientific">Chryseosolibacter histidini</name>
    <dbReference type="NCBI Taxonomy" id="2782349"/>
    <lineage>
        <taxon>Bacteria</taxon>
        <taxon>Pseudomonadati</taxon>
        <taxon>Bacteroidota</taxon>
        <taxon>Cytophagia</taxon>
        <taxon>Cytophagales</taxon>
        <taxon>Chryseotaleaceae</taxon>
        <taxon>Chryseosolibacter</taxon>
    </lineage>
</organism>
<keyword evidence="4" id="KW-1185">Reference proteome</keyword>
<keyword evidence="3" id="KW-0012">Acyltransferase</keyword>
<evidence type="ECO:0000313" key="4">
    <source>
        <dbReference type="Proteomes" id="UP001319200"/>
    </source>
</evidence>